<sequence length="481" mass="50427">MRRAFAFASVEQFIVAILGFVSVFVVARLLTPEEIGISAIGVGIGTIVFTAKEFVSSEFLIQQRTLTRADVGTAVTLAGVVNLAVAAVLWIASGWVAQGYDQPGLGAFLEVMCLAALFETLTTPFQALLRREIAFALLARVNIASAAVTAAVTILCASMGMSFMSIAWGQMAGALVRAACAVALRPDIVTAGMSFAGWRNVLSFGGVKGTTTIIDRIYEAMPQLILGRVMPVAAVGYYNRANLLCGIPDRLMMSAVFSFTFPALAARIRAGGDAKSAYLQAQSYISVLFCPAVAFVALIAGPLVRGALGAGWEAVTPIVRILAMASVFWFPIIVTQPTLFALGANRSALAASLTGRGAGMLILGSASFLGLTALALSQFVAIPFYAFVSLRAVRRHLGFTWGEFGRVALHSGAVLACTFLGPVALIVASGAGLAFGMWQALACAGLAFVGWLGGVILLRHPILTELNILSHHALGMVRKTA</sequence>
<keyword evidence="3" id="KW-1003">Cell membrane</keyword>
<dbReference type="Pfam" id="PF13440">
    <property type="entry name" value="Polysacc_synt_3"/>
    <property type="match status" value="1"/>
</dbReference>
<keyword evidence="5 7" id="KW-1133">Transmembrane helix</keyword>
<evidence type="ECO:0000256" key="4">
    <source>
        <dbReference type="ARBA" id="ARBA00022692"/>
    </source>
</evidence>
<evidence type="ECO:0000256" key="5">
    <source>
        <dbReference type="ARBA" id="ARBA00022989"/>
    </source>
</evidence>
<feature type="transmembrane region" description="Helical" evidence="7">
    <location>
        <begin position="281"/>
        <end position="300"/>
    </location>
</feature>
<reference evidence="8" key="1">
    <citation type="submission" date="2023-02" db="EMBL/GenBank/DDBJ databases">
        <title>Description and genomic characterization of Salipiger bruguierae sp. nov., isolated from the sediment of mangrove plant Bruguiera sexangula.</title>
        <authorList>
            <person name="Long M."/>
        </authorList>
    </citation>
    <scope>NUCLEOTIDE SEQUENCE</scope>
    <source>
        <strain evidence="8">H15</strain>
        <plasmid evidence="8">unnamed4</plasmid>
    </source>
</reference>
<accession>A0AAU8ATI7</accession>
<feature type="transmembrane region" description="Helical" evidence="7">
    <location>
        <begin position="407"/>
        <end position="431"/>
    </location>
</feature>
<dbReference type="PANTHER" id="PTHR30250:SF10">
    <property type="entry name" value="LIPOPOLYSACCHARIDE BIOSYNTHESIS PROTEIN WZXC"/>
    <property type="match status" value="1"/>
</dbReference>
<feature type="transmembrane region" description="Helical" evidence="7">
    <location>
        <begin position="35"/>
        <end position="51"/>
    </location>
</feature>
<feature type="transmembrane region" description="Helical" evidence="7">
    <location>
        <begin position="437"/>
        <end position="458"/>
    </location>
</feature>
<dbReference type="InterPro" id="IPR050833">
    <property type="entry name" value="Poly_Biosynth_Transport"/>
</dbReference>
<protein>
    <submittedName>
        <fullName evidence="8">Oligosaccharide flippase family protein</fullName>
    </submittedName>
</protein>
<keyword evidence="4 7" id="KW-0812">Transmembrane</keyword>
<evidence type="ECO:0000313" key="8">
    <source>
        <dbReference type="EMBL" id="XCC97664.1"/>
    </source>
</evidence>
<dbReference type="EMBL" id="CP123389">
    <property type="protein sequence ID" value="XCC97664.1"/>
    <property type="molecule type" value="Genomic_DNA"/>
</dbReference>
<organism evidence="8">
    <name type="scientific">Alloyangia sp. H15</name>
    <dbReference type="NCBI Taxonomy" id="3029062"/>
    <lineage>
        <taxon>Bacteria</taxon>
        <taxon>Pseudomonadati</taxon>
        <taxon>Pseudomonadota</taxon>
        <taxon>Alphaproteobacteria</taxon>
        <taxon>Rhodobacterales</taxon>
        <taxon>Roseobacteraceae</taxon>
        <taxon>Alloyangia</taxon>
    </lineage>
</organism>
<proteinExistence type="inferred from homology"/>
<evidence type="ECO:0000256" key="2">
    <source>
        <dbReference type="ARBA" id="ARBA00007430"/>
    </source>
</evidence>
<gene>
    <name evidence="8" type="ORF">PVT71_27565</name>
</gene>
<dbReference type="GO" id="GO:0005886">
    <property type="term" value="C:plasma membrane"/>
    <property type="evidence" value="ECO:0007669"/>
    <property type="project" value="UniProtKB-SubCell"/>
</dbReference>
<comment type="similarity">
    <text evidence="2">Belongs to the polysaccharide synthase family.</text>
</comment>
<feature type="transmembrane region" description="Helical" evidence="7">
    <location>
        <begin position="71"/>
        <end position="93"/>
    </location>
</feature>
<feature type="transmembrane region" description="Helical" evidence="7">
    <location>
        <begin position="12"/>
        <end position="29"/>
    </location>
</feature>
<keyword evidence="8" id="KW-0614">Plasmid</keyword>
<dbReference type="AlphaFoldDB" id="A0AAU8ATI7"/>
<evidence type="ECO:0000256" key="7">
    <source>
        <dbReference type="SAM" id="Phobius"/>
    </source>
</evidence>
<dbReference type="RefSeq" id="WP_353476554.1">
    <property type="nucleotide sequence ID" value="NZ_CP123389.1"/>
</dbReference>
<feature type="transmembrane region" description="Helical" evidence="7">
    <location>
        <begin position="321"/>
        <end position="342"/>
    </location>
</feature>
<feature type="transmembrane region" description="Helical" evidence="7">
    <location>
        <begin position="362"/>
        <end position="387"/>
    </location>
</feature>
<evidence type="ECO:0000256" key="3">
    <source>
        <dbReference type="ARBA" id="ARBA00022475"/>
    </source>
</evidence>
<evidence type="ECO:0000256" key="6">
    <source>
        <dbReference type="ARBA" id="ARBA00023136"/>
    </source>
</evidence>
<feature type="transmembrane region" description="Helical" evidence="7">
    <location>
        <begin position="141"/>
        <end position="168"/>
    </location>
</feature>
<evidence type="ECO:0000256" key="1">
    <source>
        <dbReference type="ARBA" id="ARBA00004651"/>
    </source>
</evidence>
<name>A0AAU8ATI7_9RHOB</name>
<feature type="transmembrane region" description="Helical" evidence="7">
    <location>
        <begin position="105"/>
        <end position="129"/>
    </location>
</feature>
<dbReference type="PANTHER" id="PTHR30250">
    <property type="entry name" value="PST FAMILY PREDICTED COLANIC ACID TRANSPORTER"/>
    <property type="match status" value="1"/>
</dbReference>
<comment type="subcellular location">
    <subcellularLocation>
        <location evidence="1">Cell membrane</location>
        <topology evidence="1">Multi-pass membrane protein</topology>
    </subcellularLocation>
</comment>
<geneLocation type="plasmid" evidence="8">
    <name>unnamed4</name>
</geneLocation>
<keyword evidence="6 7" id="KW-0472">Membrane</keyword>